<reference evidence="2 3" key="1">
    <citation type="journal article" date="2023" name="Nat. Microbiol.">
        <title>A compendium of viruses from methanogenic archaea reveals their diversity and adaptations to the gut environment.</title>
        <authorList>
            <person name="Medvedeva S."/>
            <person name="Borrel G."/>
            <person name="Krupovic M."/>
            <person name="Gribaldo S."/>
        </authorList>
    </citation>
    <scope>NUCLEOTIDE SEQUENCE [LARGE SCALE GENOMIC DNA]</scope>
</reference>
<name>A0AA86XKP7_9CAUD</name>
<gene>
    <name evidence="2" type="ORF">vir335_00089</name>
</gene>
<accession>A0AA86XKP7</accession>
<protein>
    <submittedName>
        <fullName evidence="2">Uncharacterized protein</fullName>
    </submittedName>
</protein>
<dbReference type="RefSeq" id="YP_013605549.1">
    <property type="nucleotide sequence ID" value="NC_134205.1"/>
</dbReference>
<dbReference type="Proteomes" id="UP001302000">
    <property type="component" value="Segment"/>
</dbReference>
<organism evidence="2 3">
    <name type="scientific">Caudoviricetes sp. vir335</name>
    <dbReference type="NCBI Taxonomy" id="3068357"/>
    <lineage>
        <taxon>Viruses</taxon>
        <taxon>Duplodnaviria</taxon>
        <taxon>Heunggongvirae</taxon>
        <taxon>Uroviricota</taxon>
        <taxon>Caudoviricetes</taxon>
    </lineage>
</organism>
<evidence type="ECO:0000313" key="3">
    <source>
        <dbReference type="Proteomes" id="UP001302000"/>
    </source>
</evidence>
<dbReference type="GeneID" id="301841397"/>
<keyword evidence="3" id="KW-1185">Reference proteome</keyword>
<sequence>MSEKKDGFKKDEFRITDETALPRGFFPGSGFKDLSDKDLERLKDAVMRLQKDQDRLEKIRRDEPSDEFKQMFTCNSYLSLSTDIFANVKELCELDMSDALDMDRWKARTKALFDAASEMMMCNIDVMNHMRSLDVWKQGRVAEKKDDEEEE</sequence>
<keyword evidence="1" id="KW-0175">Coiled coil</keyword>
<proteinExistence type="predicted"/>
<dbReference type="EMBL" id="BK063680">
    <property type="protein sequence ID" value="DBA35645.1"/>
    <property type="molecule type" value="Genomic_DNA"/>
</dbReference>
<feature type="coiled-coil region" evidence="1">
    <location>
        <begin position="32"/>
        <end position="62"/>
    </location>
</feature>
<evidence type="ECO:0000256" key="1">
    <source>
        <dbReference type="SAM" id="Coils"/>
    </source>
</evidence>
<evidence type="ECO:0000313" key="2">
    <source>
        <dbReference type="EMBL" id="DBA35645.1"/>
    </source>
</evidence>